<dbReference type="Proteomes" id="UP000326799">
    <property type="component" value="Unassembled WGS sequence"/>
</dbReference>
<name>A0A5N6E859_9EURO</name>
<gene>
    <name evidence="1" type="ORF">BDV33DRAFT_211202</name>
</gene>
<reference evidence="1 2" key="1">
    <citation type="submission" date="2019-04" db="EMBL/GenBank/DDBJ databases">
        <title>Fungal friends and foes A comparative genomics study of 23 Aspergillus species from section Flavi.</title>
        <authorList>
            <consortium name="DOE Joint Genome Institute"/>
            <person name="Kjaerbolling I."/>
            <person name="Vesth T.C."/>
            <person name="Frisvad J.C."/>
            <person name="Nybo J.L."/>
            <person name="Theobald S."/>
            <person name="Kildgaard S."/>
            <person name="Petersen T.I."/>
            <person name="Kuo A."/>
            <person name="Sato A."/>
            <person name="Lyhne E.K."/>
            <person name="Kogle M.E."/>
            <person name="Wiebenga A."/>
            <person name="Kun R.S."/>
            <person name="Lubbers R.J."/>
            <person name="Makela M.R."/>
            <person name="Barry K."/>
            <person name="Chovatia M."/>
            <person name="Clum A."/>
            <person name="Daum C."/>
            <person name="Haridas S."/>
            <person name="He G."/>
            <person name="LaButti K."/>
            <person name="Lipzen A."/>
            <person name="Mondo S."/>
            <person name="Pangilinan J."/>
            <person name="Riley R."/>
            <person name="Salamov A."/>
            <person name="Simmons B.A."/>
            <person name="Magnuson J.K."/>
            <person name="Henrissat B."/>
            <person name="Mortensen U.H."/>
            <person name="Larsen T.O."/>
            <person name="De vries R.P."/>
            <person name="Grigoriev I.V."/>
            <person name="Machida M."/>
            <person name="Baker S.E."/>
            <person name="Andersen M.R."/>
        </authorList>
    </citation>
    <scope>NUCLEOTIDE SEQUENCE [LARGE SCALE GENOMIC DNA]</scope>
    <source>
        <strain evidence="1 2">CBS 126849</strain>
    </source>
</reference>
<evidence type="ECO:0000313" key="1">
    <source>
        <dbReference type="EMBL" id="KAB8212610.1"/>
    </source>
</evidence>
<proteinExistence type="predicted"/>
<accession>A0A5N6E859</accession>
<organism evidence="1 2">
    <name type="scientific">Aspergillus novoparasiticus</name>
    <dbReference type="NCBI Taxonomy" id="986946"/>
    <lineage>
        <taxon>Eukaryota</taxon>
        <taxon>Fungi</taxon>
        <taxon>Dikarya</taxon>
        <taxon>Ascomycota</taxon>
        <taxon>Pezizomycotina</taxon>
        <taxon>Eurotiomycetes</taxon>
        <taxon>Eurotiomycetidae</taxon>
        <taxon>Eurotiales</taxon>
        <taxon>Aspergillaceae</taxon>
        <taxon>Aspergillus</taxon>
        <taxon>Aspergillus subgen. Circumdati</taxon>
    </lineage>
</organism>
<keyword evidence="2" id="KW-1185">Reference proteome</keyword>
<protein>
    <submittedName>
        <fullName evidence="1">Uncharacterized protein</fullName>
    </submittedName>
</protein>
<dbReference type="AlphaFoldDB" id="A0A5N6E859"/>
<evidence type="ECO:0000313" key="2">
    <source>
        <dbReference type="Proteomes" id="UP000326799"/>
    </source>
</evidence>
<dbReference type="EMBL" id="ML734221">
    <property type="protein sequence ID" value="KAB8212610.1"/>
    <property type="molecule type" value="Genomic_DNA"/>
</dbReference>
<sequence>MCAKLVKELGLGILFDQNIWNYVKSSTEQLDTLVKSIQSDARYMMLLRILAPQLEHLVKNGLPDLHLFYKDLKEAKLLSGNELRELEGRFALEGDPLPDGQLEAELDCLIKDVNIKKYHVVSSTDFARADG</sequence>